<dbReference type="InterPro" id="IPR045865">
    <property type="entry name" value="ACT-like_dom_sf"/>
</dbReference>
<dbReference type="Pfam" id="PF21631">
    <property type="entry name" value="A9CJY8-like_N"/>
    <property type="match status" value="1"/>
</dbReference>
<protein>
    <recommendedName>
        <fullName evidence="6">Aspartate kinase</fullName>
    </recommendedName>
</protein>
<evidence type="ECO:0000259" key="3">
    <source>
        <dbReference type="Pfam" id="PF21631"/>
    </source>
</evidence>
<dbReference type="RefSeq" id="WP_188784429.1">
    <property type="nucleotide sequence ID" value="NZ_BMNI01000006.1"/>
</dbReference>
<reference evidence="5" key="1">
    <citation type="journal article" date="2019" name="Int. J. Syst. Evol. Microbiol.">
        <title>The Global Catalogue of Microorganisms (GCM) 10K type strain sequencing project: providing services to taxonomists for standard genome sequencing and annotation.</title>
        <authorList>
            <consortium name="The Broad Institute Genomics Platform"/>
            <consortium name="The Broad Institute Genome Sequencing Center for Infectious Disease"/>
            <person name="Wu L."/>
            <person name="Ma J."/>
        </authorList>
    </citation>
    <scope>NUCLEOTIDE SEQUENCE [LARGE SCALE GENOMIC DNA]</scope>
    <source>
        <strain evidence="5">CGMCC 4.7371</strain>
    </source>
</reference>
<dbReference type="Gene3D" id="3.30.2130.10">
    <property type="entry name" value="VC0802-like"/>
    <property type="match status" value="1"/>
</dbReference>
<dbReference type="SUPFAM" id="SSF55021">
    <property type="entry name" value="ACT-like"/>
    <property type="match status" value="2"/>
</dbReference>
<feature type="domain" description="CASTOR ACT" evidence="2">
    <location>
        <begin position="91"/>
        <end position="139"/>
    </location>
</feature>
<feature type="domain" description="A9CJY8-like N-terminal" evidence="3">
    <location>
        <begin position="36"/>
        <end position="78"/>
    </location>
</feature>
<dbReference type="Pfam" id="PF13840">
    <property type="entry name" value="ACT_7"/>
    <property type="match status" value="1"/>
</dbReference>
<organism evidence="4 5">
    <name type="scientific">Nocardioides phosphati</name>
    <dbReference type="NCBI Taxonomy" id="1867775"/>
    <lineage>
        <taxon>Bacteria</taxon>
        <taxon>Bacillati</taxon>
        <taxon>Actinomycetota</taxon>
        <taxon>Actinomycetes</taxon>
        <taxon>Propionibacteriales</taxon>
        <taxon>Nocardioidaceae</taxon>
        <taxon>Nocardioides</taxon>
    </lineage>
</organism>
<proteinExistence type="predicted"/>
<dbReference type="EMBL" id="BMNI01000006">
    <property type="protein sequence ID" value="GGO91566.1"/>
    <property type="molecule type" value="Genomic_DNA"/>
</dbReference>
<evidence type="ECO:0008006" key="6">
    <source>
        <dbReference type="Google" id="ProtNLM"/>
    </source>
</evidence>
<feature type="compositionally biased region" description="Basic residues" evidence="1">
    <location>
        <begin position="160"/>
        <end position="174"/>
    </location>
</feature>
<dbReference type="InterPro" id="IPR027795">
    <property type="entry name" value="CASTOR_ACT_dom"/>
</dbReference>
<evidence type="ECO:0000313" key="4">
    <source>
        <dbReference type="EMBL" id="GGO91566.1"/>
    </source>
</evidence>
<evidence type="ECO:0000256" key="1">
    <source>
        <dbReference type="SAM" id="MobiDB-lite"/>
    </source>
</evidence>
<name>A0ABQ2NBH2_9ACTN</name>
<accession>A0ABQ2NBH2</accession>
<evidence type="ECO:0000313" key="5">
    <source>
        <dbReference type="Proteomes" id="UP000655410"/>
    </source>
</evidence>
<dbReference type="Proteomes" id="UP000655410">
    <property type="component" value="Unassembled WGS sequence"/>
</dbReference>
<comment type="caution">
    <text evidence="4">The sequence shown here is derived from an EMBL/GenBank/DDBJ whole genome shotgun (WGS) entry which is preliminary data.</text>
</comment>
<keyword evidence="5" id="KW-1185">Reference proteome</keyword>
<evidence type="ECO:0000259" key="2">
    <source>
        <dbReference type="Pfam" id="PF13840"/>
    </source>
</evidence>
<dbReference type="InterPro" id="IPR049447">
    <property type="entry name" value="A9CJY8-like_N"/>
</dbReference>
<gene>
    <name evidence="4" type="ORF">GCM10011584_25980</name>
</gene>
<feature type="region of interest" description="Disordered" evidence="1">
    <location>
        <begin position="151"/>
        <end position="174"/>
    </location>
</feature>
<sequence length="174" mass="18601">MSTEDITNDVLDLDAVTEAVPAWTTHQLTLASYPEKLAIVKLAAGAEIPQWAESSSLFSVTATATETSLICAGRSVPTKTPSIKPLIAYRVVSEVEEGAVGILAALLVPLADIGVPAYTFSTYETDWVMVRVSDSDKAAEEWRRRGHTVAAAVPITPQKTQKKGPKAPQKGPKK</sequence>